<accession>A0A9X3B0I3</accession>
<protein>
    <submittedName>
        <fullName evidence="1">Rho-binding antiterminator</fullName>
    </submittedName>
</protein>
<evidence type="ECO:0000313" key="2">
    <source>
        <dbReference type="Proteomes" id="UP001155604"/>
    </source>
</evidence>
<dbReference type="Proteomes" id="UP001155604">
    <property type="component" value="Unassembled WGS sequence"/>
</dbReference>
<organism evidence="1 2">
    <name type="scientific">Shewanella septentrionalis</name>
    <dbReference type="NCBI Taxonomy" id="2952223"/>
    <lineage>
        <taxon>Bacteria</taxon>
        <taxon>Pseudomonadati</taxon>
        <taxon>Pseudomonadota</taxon>
        <taxon>Gammaproteobacteria</taxon>
        <taxon>Alteromonadales</taxon>
        <taxon>Shewanellaceae</taxon>
        <taxon>Shewanella</taxon>
    </lineage>
</organism>
<gene>
    <name evidence="1" type="ORF">NE536_16000</name>
</gene>
<proteinExistence type="predicted"/>
<comment type="caution">
    <text evidence="1">The sequence shown here is derived from an EMBL/GenBank/DDBJ whole genome shotgun (WGS) entry which is preliminary data.</text>
</comment>
<dbReference type="RefSeq" id="WP_259483672.1">
    <property type="nucleotide sequence ID" value="NZ_JAMTCC010000028.1"/>
</dbReference>
<dbReference type="EMBL" id="JAMTCC010000028">
    <property type="protein sequence ID" value="MCT7946865.1"/>
    <property type="molecule type" value="Genomic_DNA"/>
</dbReference>
<sequence length="90" mass="10297">MSDYKMIPCEHYDYLELACLRGYQLKIELIDGTQCQGQAITTQTRADKTEWLVIQQQQNKQSLRLDHIVAITPVDVNAEFGRVLIATKQG</sequence>
<reference evidence="1" key="1">
    <citation type="journal article" date="2023" name="Int. J. Syst. Evol. Microbiol.">
        <title>&lt;i&gt;Shewanella septentrionalis&lt;/i&gt; sp. nov. and &lt;i&gt;Shewanella holmiensis&lt;/i&gt; sp. nov., isolated from Baltic Sea water and sediments.</title>
        <authorList>
            <person name="Martin-Rodriguez A.J."/>
            <person name="Thorell K."/>
            <person name="Joffre E."/>
            <person name="Jensie-Markopoulos S."/>
            <person name="Moore E.R.B."/>
            <person name="Sjoling A."/>
        </authorList>
    </citation>
    <scope>NUCLEOTIDE SEQUENCE</scope>
    <source>
        <strain evidence="1">SP1W3</strain>
    </source>
</reference>
<dbReference type="Gene3D" id="2.30.30.400">
    <property type="entry name" value="Rof-like"/>
    <property type="match status" value="1"/>
</dbReference>
<dbReference type="AlphaFoldDB" id="A0A9X3B0I3"/>
<evidence type="ECO:0000313" key="1">
    <source>
        <dbReference type="EMBL" id="MCT7946865.1"/>
    </source>
</evidence>
<dbReference type="InterPro" id="IPR023534">
    <property type="entry name" value="Rof/RNase_P-like"/>
</dbReference>
<keyword evidence="2" id="KW-1185">Reference proteome</keyword>
<dbReference type="InterPro" id="IPR038626">
    <property type="entry name" value="Rof-like_sf"/>
</dbReference>
<dbReference type="InterPro" id="IPR009778">
    <property type="entry name" value="ROF"/>
</dbReference>
<dbReference type="Pfam" id="PF07073">
    <property type="entry name" value="ROF"/>
    <property type="match status" value="1"/>
</dbReference>
<name>A0A9X3B0I3_9GAMM</name>
<dbReference type="SUPFAM" id="SSF101744">
    <property type="entry name" value="Rof/RNase P subunit-like"/>
    <property type="match status" value="1"/>
</dbReference>